<dbReference type="HOGENOM" id="CLU_1007311_0_0_9"/>
<dbReference type="AlphaFoldDB" id="B1I4U9"/>
<dbReference type="eggNOG" id="COG5322">
    <property type="taxonomic scope" value="Bacteria"/>
</dbReference>
<gene>
    <name evidence="1" type="ordered locus">Daud_1511</name>
</gene>
<dbReference type="KEGG" id="dau:Daud_1511"/>
<organism evidence="1 2">
    <name type="scientific">Desulforudis audaxviator (strain MP104C)</name>
    <dbReference type="NCBI Taxonomy" id="477974"/>
    <lineage>
        <taxon>Bacteria</taxon>
        <taxon>Bacillati</taxon>
        <taxon>Bacillota</taxon>
        <taxon>Clostridia</taxon>
        <taxon>Thermoanaerobacterales</taxon>
        <taxon>Candidatus Desulforudaceae</taxon>
        <taxon>Candidatus Desulforudis</taxon>
    </lineage>
</organism>
<dbReference type="STRING" id="477974.Daud_1511"/>
<protein>
    <recommendedName>
        <fullName evidence="3">Quinate 5-dehydrogenase</fullName>
    </recommendedName>
</protein>
<reference evidence="1 2" key="2">
    <citation type="journal article" date="2008" name="Science">
        <title>Environmental genomics reveals a single-species ecosystem deep within Earth.</title>
        <authorList>
            <person name="Chivian D."/>
            <person name="Brodie E.L."/>
            <person name="Alm E.J."/>
            <person name="Culley D.E."/>
            <person name="Dehal P.S."/>
            <person name="Desantis T.Z."/>
            <person name="Gihring T.M."/>
            <person name="Lapidus A."/>
            <person name="Lin L.H."/>
            <person name="Lowry S.R."/>
            <person name="Moser D.P."/>
            <person name="Richardson P.M."/>
            <person name="Southam G."/>
            <person name="Wanger G."/>
            <person name="Pratt L.M."/>
            <person name="Andersen G.L."/>
            <person name="Hazen T.C."/>
            <person name="Brockman F.J."/>
            <person name="Arkin A.P."/>
            <person name="Onstott T.C."/>
        </authorList>
    </citation>
    <scope>NUCLEOTIDE SEQUENCE [LARGE SCALE GENOMIC DNA]</scope>
    <source>
        <strain evidence="1 2">MP104C</strain>
    </source>
</reference>
<reference evidence="2" key="1">
    <citation type="submission" date="2007-10" db="EMBL/GenBank/DDBJ databases">
        <title>Complete sequence of chromosome of Desulforudis audaxviator MP104C.</title>
        <authorList>
            <person name="Copeland A."/>
            <person name="Lucas S."/>
            <person name="Lapidus A."/>
            <person name="Barry K."/>
            <person name="Glavina del Rio T."/>
            <person name="Dalin E."/>
            <person name="Tice H."/>
            <person name="Bruce D."/>
            <person name="Pitluck S."/>
            <person name="Lowry S.R."/>
            <person name="Larimer F."/>
            <person name="Land M.L."/>
            <person name="Hauser L."/>
            <person name="Kyrpides N."/>
            <person name="Ivanova N.N."/>
            <person name="Richardson P."/>
        </authorList>
    </citation>
    <scope>NUCLEOTIDE SEQUENCE [LARGE SCALE GENOMIC DNA]</scope>
    <source>
        <strain evidence="2">MP104C</strain>
    </source>
</reference>
<name>B1I4U9_DESAP</name>
<keyword evidence="2" id="KW-1185">Reference proteome</keyword>
<proteinExistence type="predicted"/>
<evidence type="ECO:0000313" key="2">
    <source>
        <dbReference type="Proteomes" id="UP000008544"/>
    </source>
</evidence>
<dbReference type="Proteomes" id="UP000008544">
    <property type="component" value="Chromosome"/>
</dbReference>
<evidence type="ECO:0008006" key="3">
    <source>
        <dbReference type="Google" id="ProtNLM"/>
    </source>
</evidence>
<evidence type="ECO:0000313" key="1">
    <source>
        <dbReference type="EMBL" id="ACA60017.1"/>
    </source>
</evidence>
<accession>B1I4U9</accession>
<sequence>MVSVSLGSSRRNKTVRVELLGEEFEISRVGTDGDFQKALATLRELDGKVDAIGLGGIDVFLFIRDRRYAIRDGLKLMEAVRQTPVVDGSSLKRTLEREVVLHLSRKTDLIPPGTPVLMVSAADRFGMAQAFVDAGCRTVFGDLIFILGIPYPIRTVAQLEKLARMIVPVVTKLPFQLLYPTGKKQDVTNESKGRRFASYYQEARVVAGDFHLIQRYLPPALDGKIIVTNTTTSADVELLRERGASYLVTTTPEYEGRSFGTNVLEGVFVALIGKPWAEIRNEEYLELLQRLDFKPRIVKLN</sequence>
<dbReference type="EMBL" id="CP000860">
    <property type="protein sequence ID" value="ACA60017.1"/>
    <property type="molecule type" value="Genomic_DNA"/>
</dbReference>